<evidence type="ECO:0000256" key="6">
    <source>
        <dbReference type="ARBA" id="ARBA00022694"/>
    </source>
</evidence>
<comment type="function">
    <text evidence="2 12">Catalyzes the synthesis of 5,6-dihydrouridine (D), a modified base found in the D-loop of most tRNAs, via the reduction of the C5-C6 double bond in target uridines.</text>
</comment>
<feature type="binding site" evidence="14">
    <location>
        <begin position="250"/>
        <end position="251"/>
    </location>
    <ligand>
        <name>FMN</name>
        <dbReference type="ChEBI" id="CHEBI:58210"/>
    </ligand>
</feature>
<evidence type="ECO:0000256" key="7">
    <source>
        <dbReference type="ARBA" id="ARBA00022857"/>
    </source>
</evidence>
<comment type="caution">
    <text evidence="16">The sequence shown here is derived from an EMBL/GenBank/DDBJ whole genome shotgun (WGS) entry which is preliminary data.</text>
</comment>
<keyword evidence="9 12" id="KW-0560">Oxidoreductase</keyword>
<evidence type="ECO:0000256" key="1">
    <source>
        <dbReference type="ARBA" id="ARBA00001917"/>
    </source>
</evidence>
<comment type="catalytic activity">
    <reaction evidence="11">
        <text>a 5,6-dihydrouridine in tRNA + NAD(+) = a uridine in tRNA + NADH + H(+)</text>
        <dbReference type="Rhea" id="RHEA:54452"/>
        <dbReference type="Rhea" id="RHEA-COMP:13339"/>
        <dbReference type="Rhea" id="RHEA-COMP:13887"/>
        <dbReference type="ChEBI" id="CHEBI:15378"/>
        <dbReference type="ChEBI" id="CHEBI:57540"/>
        <dbReference type="ChEBI" id="CHEBI:57945"/>
        <dbReference type="ChEBI" id="CHEBI:65315"/>
        <dbReference type="ChEBI" id="CHEBI:74443"/>
    </reaction>
</comment>
<keyword evidence="7" id="KW-0521">NADP</keyword>
<dbReference type="InterPro" id="IPR001269">
    <property type="entry name" value="DUS_fam"/>
</dbReference>
<evidence type="ECO:0000256" key="14">
    <source>
        <dbReference type="PIRSR" id="PIRSR006621-2"/>
    </source>
</evidence>
<keyword evidence="14" id="KW-0547">Nucleotide-binding</keyword>
<evidence type="ECO:0000256" key="4">
    <source>
        <dbReference type="ARBA" id="ARBA00022630"/>
    </source>
</evidence>
<dbReference type="EMBL" id="JWHT01000001">
    <property type="protein sequence ID" value="KIU25795.1"/>
    <property type="molecule type" value="Genomic_DNA"/>
</dbReference>
<feature type="binding site" evidence="14">
    <location>
        <position position="189"/>
    </location>
    <ligand>
        <name>FMN</name>
        <dbReference type="ChEBI" id="CHEBI:58210"/>
    </ligand>
</feature>
<dbReference type="Proteomes" id="UP000032289">
    <property type="component" value="Unassembled WGS sequence"/>
</dbReference>
<dbReference type="RefSeq" id="WP_043940463.1">
    <property type="nucleotide sequence ID" value="NZ_JWHT01000001.1"/>
</dbReference>
<feature type="active site" description="Proton donor" evidence="13">
    <location>
        <position position="122"/>
    </location>
</feature>
<dbReference type="PIRSF" id="PIRSF006621">
    <property type="entry name" value="Dus"/>
    <property type="match status" value="1"/>
</dbReference>
<evidence type="ECO:0000313" key="16">
    <source>
        <dbReference type="EMBL" id="KIU25795.1"/>
    </source>
</evidence>
<evidence type="ECO:0000256" key="5">
    <source>
        <dbReference type="ARBA" id="ARBA00022643"/>
    </source>
</evidence>
<evidence type="ECO:0000256" key="9">
    <source>
        <dbReference type="ARBA" id="ARBA00023002"/>
    </source>
</evidence>
<dbReference type="PATRIC" id="fig|137591.24.peg.63"/>
<protein>
    <recommendedName>
        <fullName evidence="12">tRNA-dihydrouridine synthase</fullName>
        <ecNumber evidence="12">1.3.1.-</ecNumber>
    </recommendedName>
</protein>
<feature type="binding site" evidence="14">
    <location>
        <position position="160"/>
    </location>
    <ligand>
        <name>FMN</name>
        <dbReference type="ChEBI" id="CHEBI:58210"/>
    </ligand>
</feature>
<keyword evidence="5 12" id="KW-0288">FMN</keyword>
<evidence type="ECO:0000256" key="10">
    <source>
        <dbReference type="ARBA" id="ARBA00048205"/>
    </source>
</evidence>
<dbReference type="GO" id="GO:0017150">
    <property type="term" value="F:tRNA dihydrouridine synthase activity"/>
    <property type="evidence" value="ECO:0007669"/>
    <property type="project" value="InterPro"/>
</dbReference>
<keyword evidence="6 12" id="KW-0819">tRNA processing</keyword>
<keyword evidence="4 12" id="KW-0285">Flavoprotein</keyword>
<evidence type="ECO:0000256" key="12">
    <source>
        <dbReference type="PIRNR" id="PIRNR006621"/>
    </source>
</evidence>
<reference evidence="16 17" key="1">
    <citation type="journal article" date="2015" name="Microbiology (Mosc.)">
        <title>Genomics of the Weissella cibaria species with an examination of its metabolic traits.</title>
        <authorList>
            <person name="Lynch K.M."/>
            <person name="Lucid A."/>
            <person name="Arendt E.K."/>
            <person name="Sleator R.D."/>
            <person name="Lucey B."/>
            <person name="Coffey A."/>
        </authorList>
    </citation>
    <scope>NUCLEOTIDE SEQUENCE [LARGE SCALE GENOMIC DNA]</scope>
    <source>
        <strain evidence="16 17">AB3b</strain>
    </source>
</reference>
<keyword evidence="8" id="KW-0694">RNA-binding</keyword>
<evidence type="ECO:0000313" key="17">
    <source>
        <dbReference type="Proteomes" id="UP000032289"/>
    </source>
</evidence>
<dbReference type="Gene3D" id="1.10.1200.80">
    <property type="entry name" value="Putative flavin oxidoreducatase, domain 2"/>
    <property type="match status" value="1"/>
</dbReference>
<evidence type="ECO:0000256" key="2">
    <source>
        <dbReference type="ARBA" id="ARBA00002790"/>
    </source>
</evidence>
<dbReference type="Pfam" id="PF01207">
    <property type="entry name" value="Dus"/>
    <property type="match status" value="1"/>
</dbReference>
<evidence type="ECO:0000256" key="3">
    <source>
        <dbReference type="ARBA" id="ARBA00022555"/>
    </source>
</evidence>
<proteinExistence type="inferred from homology"/>
<dbReference type="AlphaFoldDB" id="A0A0D1M190"/>
<dbReference type="InterPro" id="IPR035587">
    <property type="entry name" value="DUS-like_FMN-bd"/>
</dbReference>
<evidence type="ECO:0000259" key="15">
    <source>
        <dbReference type="Pfam" id="PF01207"/>
    </source>
</evidence>
<dbReference type="GO" id="GO:0000049">
    <property type="term" value="F:tRNA binding"/>
    <property type="evidence" value="ECO:0007669"/>
    <property type="project" value="UniProtKB-KW"/>
</dbReference>
<dbReference type="InterPro" id="IPR018517">
    <property type="entry name" value="tRNA_hU_synthase_CS"/>
</dbReference>
<dbReference type="GO" id="GO:0050660">
    <property type="term" value="F:flavin adenine dinucleotide binding"/>
    <property type="evidence" value="ECO:0007669"/>
    <property type="project" value="InterPro"/>
</dbReference>
<dbReference type="InterPro" id="IPR024036">
    <property type="entry name" value="tRNA-dHydroUridine_Synthase_C"/>
</dbReference>
<dbReference type="InterPro" id="IPR013785">
    <property type="entry name" value="Aldolase_TIM"/>
</dbReference>
<dbReference type="EC" id="1.3.1.-" evidence="12"/>
<sequence length="353" mass="40046">MVKAKSAYWQGVVDEAQQHPKAAGIEKTPFFSLAPMEAVTDTVFRRVVDKAAAPDVYYTEFTNARSITHPKAKFTVQGRLHVDKCEKVPVVQIWGNRGEDFEKSSLELRDRGYNAIDLNMGCPDSTVIKNGGGSDLIRHYESAQEVIQAAKTAGLPVSVKTRLGFNDLETFREWIPFLLKQDIQVLTVHLRTRKEMSKVPAHYEYIDEIVKMRDEIAPDTLLQINGDVKTRQEGLELVRQHPGVDGVMIGRGVFENPFAFEIMPADHTLDQTLELLRLQLDLYDEFTAEFGPMNFQKLKRFFKIYVRNFAYASDLRVALMDTNTTDEVRALLAEFDKQWAAKKVADAVAIEAN</sequence>
<accession>A0A0D1M190</accession>
<evidence type="ECO:0000256" key="13">
    <source>
        <dbReference type="PIRSR" id="PIRSR006621-1"/>
    </source>
</evidence>
<dbReference type="PANTHER" id="PTHR11082">
    <property type="entry name" value="TRNA-DIHYDROURIDINE SYNTHASE"/>
    <property type="match status" value="1"/>
</dbReference>
<feature type="domain" description="DUS-like FMN-binding" evidence="15">
    <location>
        <begin position="33"/>
        <end position="332"/>
    </location>
</feature>
<evidence type="ECO:0000256" key="8">
    <source>
        <dbReference type="ARBA" id="ARBA00022884"/>
    </source>
</evidence>
<organism evidence="16 17">
    <name type="scientific">Weissella cibaria</name>
    <dbReference type="NCBI Taxonomy" id="137591"/>
    <lineage>
        <taxon>Bacteria</taxon>
        <taxon>Bacillati</taxon>
        <taxon>Bacillota</taxon>
        <taxon>Bacilli</taxon>
        <taxon>Lactobacillales</taxon>
        <taxon>Lactobacillaceae</taxon>
        <taxon>Weissella</taxon>
    </lineage>
</organism>
<comment type="cofactor">
    <cofactor evidence="1 12 14">
        <name>FMN</name>
        <dbReference type="ChEBI" id="CHEBI:58210"/>
    </cofactor>
</comment>
<dbReference type="CDD" id="cd02801">
    <property type="entry name" value="DUS_like_FMN"/>
    <property type="match status" value="1"/>
</dbReference>
<comment type="catalytic activity">
    <reaction evidence="10">
        <text>a 5,6-dihydrouridine in tRNA + NADP(+) = a uridine in tRNA + NADPH + H(+)</text>
        <dbReference type="Rhea" id="RHEA:23624"/>
        <dbReference type="Rhea" id="RHEA-COMP:13339"/>
        <dbReference type="Rhea" id="RHEA-COMP:13887"/>
        <dbReference type="ChEBI" id="CHEBI:15378"/>
        <dbReference type="ChEBI" id="CHEBI:57783"/>
        <dbReference type="ChEBI" id="CHEBI:58349"/>
        <dbReference type="ChEBI" id="CHEBI:65315"/>
        <dbReference type="ChEBI" id="CHEBI:74443"/>
    </reaction>
</comment>
<comment type="similarity">
    <text evidence="12">Belongs to the dus family.</text>
</comment>
<name>A0A0D1M190_9LACO</name>
<gene>
    <name evidence="16" type="primary">dus</name>
    <name evidence="16" type="ORF">ab3b_00061</name>
</gene>
<dbReference type="PANTHER" id="PTHR11082:SF25">
    <property type="entry name" value="DUS-LIKE FMN-BINDING DOMAIN-CONTAINING PROTEIN"/>
    <property type="match status" value="1"/>
</dbReference>
<dbReference type="Gene3D" id="3.20.20.70">
    <property type="entry name" value="Aldolase class I"/>
    <property type="match status" value="1"/>
</dbReference>
<dbReference type="PROSITE" id="PS01136">
    <property type="entry name" value="UPF0034"/>
    <property type="match status" value="1"/>
</dbReference>
<evidence type="ECO:0000256" key="11">
    <source>
        <dbReference type="ARBA" id="ARBA00048802"/>
    </source>
</evidence>
<dbReference type="SUPFAM" id="SSF51395">
    <property type="entry name" value="FMN-linked oxidoreductases"/>
    <property type="match status" value="1"/>
</dbReference>
<keyword evidence="3" id="KW-0820">tRNA-binding</keyword>
<feature type="binding site" evidence="14">
    <location>
        <position position="92"/>
    </location>
    <ligand>
        <name>FMN</name>
        <dbReference type="ChEBI" id="CHEBI:58210"/>
    </ligand>
</feature>